<evidence type="ECO:0000313" key="4">
    <source>
        <dbReference type="Proteomes" id="UP000178602"/>
    </source>
</evidence>
<evidence type="ECO:0000313" key="3">
    <source>
        <dbReference type="EMBL" id="OGC28864.1"/>
    </source>
</evidence>
<sequence>MKKIIFVVFLGLLFIWGEAFAVPSKMNFQGKLTDSGGNPITSAVEVVFTIYDASSGGTVLWTETIAGLTPDQGLINQELGLATPITSGIFSGDTRYLAIKVGADAEMTPRIPLATVPFAFRAAVADSIIAGQVVTTIASTGATPLRDAVTLSGGTGISLIQSGQDIQITAVSTAGGTVTQVDTGSGLTGGPINTTGTVSIAAGGINATHLGTGVVTNDAIANNTITELKLLIMNHPVNSYLLTYTATGLAWSPAGGTGTVTQVDTGSGLTGGPINTTGTVSIAAGGINATHLGTGAVTAGAIAGSAVITAGISDGAVTAAKIGSGQVVTSIASSGAAQLKDDVTFSSGTGISLNQVGQNIQITAVSTAGGTVTQVNTQAPVLGGPITTTGTISMPAASGAADGYLTSGDWTTFNNKLDSADLSGYVLLGPTTQQSTTAAYAINVKSTHASGIGISAEVNTATGRAISGINSYSTGGMGGYFRSGQVSDGTLAIGVRGEIPGGTTYGELAHYINIVDSGTTKAGVYGYTSNSGSGVYGLGDSVGVLGSATSVTGTGVRGLADTGDDVSYGGYFRSGSDVGYGVYAYASGNSGTNYGLYARTQSPVDGYAVYASGGRNYFEGKTGIGTDNPQAILHVEGNMRVDSTQYGISVETDSRDGAAIIARNNSTSGVSDFGYAIVGKTSLNSTFGVLGYEDAGNPYYAGVYGQAVDADSFAIYGKSSASGSYAGYFLNQTNNGRAIYAKTESASGMSIAVQATAQNSTDYAVLASGGNGGTALYGSTTSTGYALKTDTGLVYLAGKTGVGTGNPFARLHVWGSTEAIALYTDGRVKMVNLAPAGAGTTLVITSTGEVVPQSSSRRYKKEIVDYQVDSAKFNSLRPVRFKWNDVSATPNQPDFGLIAEEVVEVYPELVALNNNGLPESVAYDKIGVILIKAVQEKNREIALLKNENEEIKLRLKMLEEKVLGVK</sequence>
<organism evidence="3 4">
    <name type="scientific">candidate division WOR-1 bacterium RIFOXYC12_FULL_54_18</name>
    <dbReference type="NCBI Taxonomy" id="1802584"/>
    <lineage>
        <taxon>Bacteria</taxon>
        <taxon>Bacillati</taxon>
        <taxon>Saganbacteria</taxon>
    </lineage>
</organism>
<proteinExistence type="predicted"/>
<feature type="coiled-coil region" evidence="1">
    <location>
        <begin position="934"/>
        <end position="961"/>
    </location>
</feature>
<evidence type="ECO:0000259" key="2">
    <source>
        <dbReference type="PROSITE" id="PS51688"/>
    </source>
</evidence>
<gene>
    <name evidence="3" type="ORF">A3K49_07970</name>
</gene>
<evidence type="ECO:0000256" key="1">
    <source>
        <dbReference type="SAM" id="Coils"/>
    </source>
</evidence>
<dbReference type="AlphaFoldDB" id="A0A1F4T833"/>
<keyword evidence="1" id="KW-0175">Coiled coil</keyword>
<protein>
    <recommendedName>
        <fullName evidence="2">Peptidase S74 domain-containing protein</fullName>
    </recommendedName>
</protein>
<name>A0A1F4T833_UNCSA</name>
<reference evidence="3 4" key="1">
    <citation type="journal article" date="2016" name="Nat. Commun.">
        <title>Thousands of microbial genomes shed light on interconnected biogeochemical processes in an aquifer system.</title>
        <authorList>
            <person name="Anantharaman K."/>
            <person name="Brown C.T."/>
            <person name="Hug L.A."/>
            <person name="Sharon I."/>
            <person name="Castelle C.J."/>
            <person name="Probst A.J."/>
            <person name="Thomas B.C."/>
            <person name="Singh A."/>
            <person name="Wilkins M.J."/>
            <person name="Karaoz U."/>
            <person name="Brodie E.L."/>
            <person name="Williams K.H."/>
            <person name="Hubbard S.S."/>
            <person name="Banfield J.F."/>
        </authorList>
    </citation>
    <scope>NUCLEOTIDE SEQUENCE [LARGE SCALE GENOMIC DNA]</scope>
</reference>
<dbReference type="Pfam" id="PF13884">
    <property type="entry name" value="Peptidase_S74"/>
    <property type="match status" value="1"/>
</dbReference>
<feature type="domain" description="Peptidase S74" evidence="2">
    <location>
        <begin position="855"/>
        <end position="948"/>
    </location>
</feature>
<dbReference type="InterPro" id="IPR030392">
    <property type="entry name" value="S74_ICA"/>
</dbReference>
<dbReference type="Proteomes" id="UP000178602">
    <property type="component" value="Unassembled WGS sequence"/>
</dbReference>
<accession>A0A1F4T833</accession>
<dbReference type="PROSITE" id="PS51688">
    <property type="entry name" value="ICA"/>
    <property type="match status" value="1"/>
</dbReference>
<comment type="caution">
    <text evidence="3">The sequence shown here is derived from an EMBL/GenBank/DDBJ whole genome shotgun (WGS) entry which is preliminary data.</text>
</comment>
<dbReference type="EMBL" id="MEUG01000001">
    <property type="protein sequence ID" value="OGC28864.1"/>
    <property type="molecule type" value="Genomic_DNA"/>
</dbReference>